<evidence type="ECO:0000313" key="10">
    <source>
        <dbReference type="EMBL" id="CAH3181876.1"/>
    </source>
</evidence>
<dbReference type="PANTHER" id="PTHR33568:SF3">
    <property type="entry name" value="DNA-DIRECTED DNA POLYMERASE"/>
    <property type="match status" value="1"/>
</dbReference>
<dbReference type="InterPro" id="IPR006172">
    <property type="entry name" value="DNA-dir_DNA_pol_B"/>
</dbReference>
<dbReference type="InterPro" id="IPR023211">
    <property type="entry name" value="DNA_pol_palm_dom_sf"/>
</dbReference>
<comment type="catalytic activity">
    <reaction evidence="8">
        <text>DNA(n) + a 2'-deoxyribonucleoside 5'-triphosphate = DNA(n+1) + diphosphate</text>
        <dbReference type="Rhea" id="RHEA:22508"/>
        <dbReference type="Rhea" id="RHEA-COMP:17339"/>
        <dbReference type="Rhea" id="RHEA-COMP:17340"/>
        <dbReference type="ChEBI" id="CHEBI:33019"/>
        <dbReference type="ChEBI" id="CHEBI:61560"/>
        <dbReference type="ChEBI" id="CHEBI:173112"/>
        <dbReference type="EC" id="2.7.7.7"/>
    </reaction>
</comment>
<dbReference type="PANTHER" id="PTHR33568">
    <property type="entry name" value="DNA POLYMERASE"/>
    <property type="match status" value="1"/>
</dbReference>
<evidence type="ECO:0000256" key="1">
    <source>
        <dbReference type="ARBA" id="ARBA00005755"/>
    </source>
</evidence>
<name>A0ABN8RQV6_9CNID</name>
<evidence type="ECO:0000313" key="11">
    <source>
        <dbReference type="Proteomes" id="UP001159405"/>
    </source>
</evidence>
<dbReference type="InterPro" id="IPR036397">
    <property type="entry name" value="RNaseH_sf"/>
</dbReference>
<dbReference type="Proteomes" id="UP001159405">
    <property type="component" value="Unassembled WGS sequence"/>
</dbReference>
<keyword evidence="6" id="KW-0239">DNA-directed DNA polymerase</keyword>
<dbReference type="Gene3D" id="3.30.420.10">
    <property type="entry name" value="Ribonuclease H-like superfamily/Ribonuclease H"/>
    <property type="match status" value="1"/>
</dbReference>
<evidence type="ECO:0000256" key="6">
    <source>
        <dbReference type="ARBA" id="ARBA00022932"/>
    </source>
</evidence>
<dbReference type="Gene3D" id="3.40.960.10">
    <property type="entry name" value="VSR Endonuclease"/>
    <property type="match status" value="1"/>
</dbReference>
<dbReference type="Gene3D" id="3.90.1600.10">
    <property type="entry name" value="Palm domain of DNA polymerase"/>
    <property type="match status" value="1"/>
</dbReference>
<dbReference type="InterPro" id="IPR004868">
    <property type="entry name" value="DNA-dir_DNA_pol_B_mt/vir"/>
</dbReference>
<accession>A0ABN8RQV6</accession>
<dbReference type="EC" id="2.7.7.7" evidence="2"/>
<evidence type="ECO:0000256" key="4">
    <source>
        <dbReference type="ARBA" id="ARBA00022695"/>
    </source>
</evidence>
<dbReference type="Pfam" id="PF03175">
    <property type="entry name" value="DNA_pol_B_2"/>
    <property type="match status" value="3"/>
</dbReference>
<feature type="domain" description="DNA-directed DNA polymerase family B mitochondria/virus" evidence="9">
    <location>
        <begin position="355"/>
        <end position="528"/>
    </location>
</feature>
<keyword evidence="11" id="KW-1185">Reference proteome</keyword>
<protein>
    <recommendedName>
        <fullName evidence="2">DNA-directed DNA polymerase</fullName>
        <ecNumber evidence="2">2.7.7.7</ecNumber>
    </recommendedName>
</protein>
<evidence type="ECO:0000256" key="2">
    <source>
        <dbReference type="ARBA" id="ARBA00012417"/>
    </source>
</evidence>
<evidence type="ECO:0000256" key="5">
    <source>
        <dbReference type="ARBA" id="ARBA00022705"/>
    </source>
</evidence>
<keyword evidence="3" id="KW-0808">Transferase</keyword>
<evidence type="ECO:0000256" key="7">
    <source>
        <dbReference type="ARBA" id="ARBA00023125"/>
    </source>
</evidence>
<gene>
    <name evidence="10" type="ORF">PLOB_00025949</name>
</gene>
<sequence>MLEDVMAKTVTADMKERKVFVFAHNMRGFDSSFILQLLYDKGYKVEKVLSMGAKVLSFQCGNMIFRDSLNFFNMPLERLPATFNLKEAHKGFFPYSYISEDKIYYVGPYPKAEEYHPERMNEKRRKEFLTWHKEKVNSGAILDCQKELSAYLKSDVQVLTQSMETFAKEMKELTGIDPTVECVIIASTAFKVFQKKFLEPYTIALEPLGGWRHNQQNQSVEALQWMEFENTKIGGGIQHVRNSLEGEVKVITPAQSYYVDGFHAASNTIYEYHGCIFHGCRKCYPKQGNMKRFCHPDRTVDEVYVATLRKAAILREAGYSVIEMWGCDFAKQKETDPELVEFLETFHYVPPLEPRDAFFGGRTGAATLYSKAGEDEEVGYVDFTSLYPSINKYGMYPVGFPQIIYQPQNQNISEYFGIAQVDILAPERLYHPVLPVRAGGKLTFPLCRSCVQEELANPLLERSNMCGHTREERMLKGTWCTPELQKAVEKGYQIVKIHEVWHFPEENRRQGLFAGYVNTWLKLKQESSGWPARVETPEQKAEYVRRYEQHEGIKLDPDKIAVNPGRKSIAKLLLNSLWGKFGERQNKPVTHCITQPSQLFQLLEDPVNAIHSVRICSEDVMELVVTKNEDEYQRSFKQNVFIAAFTTSLARLKLYDALDFLGDRVLYYDTDSVIYKTKRGQEKLPLGEFLGQFTNEIEGDVIIEFCSGGAKNYGYLTKKGKTECKVRGFSLNCETKQVLNYHTMKENILKELDEPLKKARKIVITIPDYFQRDQVTKEIKLTDRKKQYQLVFDKRVIDPATRSSTPYGY</sequence>
<comment type="caution">
    <text evidence="10">The sequence shown here is derived from an EMBL/GenBank/DDBJ whole genome shotgun (WGS) entry which is preliminary data.</text>
</comment>
<keyword evidence="7" id="KW-0238">DNA-binding</keyword>
<keyword evidence="4" id="KW-0548">Nucleotidyltransferase</keyword>
<dbReference type="PRINTS" id="PR00106">
    <property type="entry name" value="DNAPOLB"/>
</dbReference>
<feature type="domain" description="DNA-directed DNA polymerase family B mitochondria/virus" evidence="9">
    <location>
        <begin position="13"/>
        <end position="198"/>
    </location>
</feature>
<reference evidence="10 11" key="1">
    <citation type="submission" date="2022-05" db="EMBL/GenBank/DDBJ databases">
        <authorList>
            <consortium name="Genoscope - CEA"/>
            <person name="William W."/>
        </authorList>
    </citation>
    <scope>NUCLEOTIDE SEQUENCE [LARGE SCALE GENOMIC DNA]</scope>
</reference>
<evidence type="ECO:0000256" key="8">
    <source>
        <dbReference type="ARBA" id="ARBA00049244"/>
    </source>
</evidence>
<dbReference type="InterPro" id="IPR043502">
    <property type="entry name" value="DNA/RNA_pol_sf"/>
</dbReference>
<dbReference type="Gene3D" id="1.10.287.690">
    <property type="entry name" value="Helix hairpin bin"/>
    <property type="match status" value="1"/>
</dbReference>
<evidence type="ECO:0000256" key="3">
    <source>
        <dbReference type="ARBA" id="ARBA00022679"/>
    </source>
</evidence>
<feature type="non-terminal residue" evidence="10">
    <location>
        <position position="809"/>
    </location>
</feature>
<comment type="similarity">
    <text evidence="1">Belongs to the DNA polymerase type-B family.</text>
</comment>
<dbReference type="InterPro" id="IPR012337">
    <property type="entry name" value="RNaseH-like_sf"/>
</dbReference>
<evidence type="ECO:0000259" key="9">
    <source>
        <dbReference type="Pfam" id="PF03175"/>
    </source>
</evidence>
<feature type="domain" description="DNA-directed DNA polymerase family B mitochondria/virus" evidence="9">
    <location>
        <begin position="557"/>
        <end position="657"/>
    </location>
</feature>
<keyword evidence="5" id="KW-0235">DNA replication</keyword>
<dbReference type="SUPFAM" id="SSF56672">
    <property type="entry name" value="DNA/RNA polymerases"/>
    <property type="match status" value="1"/>
</dbReference>
<dbReference type="EMBL" id="CALNXK010000308">
    <property type="protein sequence ID" value="CAH3181876.1"/>
    <property type="molecule type" value="Genomic_DNA"/>
</dbReference>
<organism evidence="10 11">
    <name type="scientific">Porites lobata</name>
    <dbReference type="NCBI Taxonomy" id="104759"/>
    <lineage>
        <taxon>Eukaryota</taxon>
        <taxon>Metazoa</taxon>
        <taxon>Cnidaria</taxon>
        <taxon>Anthozoa</taxon>
        <taxon>Hexacorallia</taxon>
        <taxon>Scleractinia</taxon>
        <taxon>Fungiina</taxon>
        <taxon>Poritidae</taxon>
        <taxon>Porites</taxon>
    </lineage>
</organism>
<dbReference type="SUPFAM" id="SSF53098">
    <property type="entry name" value="Ribonuclease H-like"/>
    <property type="match status" value="1"/>
</dbReference>
<proteinExistence type="inferred from homology"/>